<accession>A0A1D8TYI8</accession>
<evidence type="ECO:0000313" key="1">
    <source>
        <dbReference type="EMBL" id="AOX02506.1"/>
    </source>
</evidence>
<evidence type="ECO:0000313" key="2">
    <source>
        <dbReference type="Proteomes" id="UP000177870"/>
    </source>
</evidence>
<gene>
    <name evidence="1" type="ORF">BJP34_26420</name>
</gene>
<dbReference type="AlphaFoldDB" id="A0A1D8TYI8"/>
<protein>
    <submittedName>
        <fullName evidence="1">Uncharacterized protein</fullName>
    </submittedName>
</protein>
<proteinExistence type="predicted"/>
<reference evidence="2" key="1">
    <citation type="submission" date="2016-10" db="EMBL/GenBank/DDBJ databases">
        <title>Comparative genomics uncovers the prolific and rare metabolic potential of the cyanobacterial genus Moorea.</title>
        <authorList>
            <person name="Leao T."/>
            <person name="Castelao G."/>
            <person name="Korobeynikov A."/>
            <person name="Monroe E.A."/>
            <person name="Podell S."/>
            <person name="Glukhov E."/>
            <person name="Allen E."/>
            <person name="Gerwick W.H."/>
            <person name="Gerwick L."/>
        </authorList>
    </citation>
    <scope>NUCLEOTIDE SEQUENCE [LARGE SCALE GENOMIC DNA]</scope>
    <source>
        <strain evidence="2">PAL-8-15-08-1</strain>
    </source>
</reference>
<dbReference type="OrthoDB" id="9155736at2"/>
<organism evidence="1 2">
    <name type="scientific">Moorena producens PAL-8-15-08-1</name>
    <dbReference type="NCBI Taxonomy" id="1458985"/>
    <lineage>
        <taxon>Bacteria</taxon>
        <taxon>Bacillati</taxon>
        <taxon>Cyanobacteriota</taxon>
        <taxon>Cyanophyceae</taxon>
        <taxon>Coleofasciculales</taxon>
        <taxon>Coleofasciculaceae</taxon>
        <taxon>Moorena</taxon>
    </lineage>
</organism>
<dbReference type="RefSeq" id="WP_070394913.1">
    <property type="nucleotide sequence ID" value="NZ_CP017599.1"/>
</dbReference>
<dbReference type="EMBL" id="CP017599">
    <property type="protein sequence ID" value="AOX02506.1"/>
    <property type="molecule type" value="Genomic_DNA"/>
</dbReference>
<dbReference type="Proteomes" id="UP000177870">
    <property type="component" value="Chromosome"/>
</dbReference>
<dbReference type="KEGG" id="mpro:BJP34_26420"/>
<name>A0A1D8TYI8_9CYAN</name>
<sequence length="203" mass="22223">MAYIRYLKSIFSGLLISCLIFLLAVLFQIGAPTESSRWTDEIYTIKSNIANSIETPKLVIVAGSNALFGISCSQINKETFVSCLNGATYAGLGIDYILTRARSWLKPGDLVLLPLEYEHYTDDGKPTAALIDYLLARDPKYLLSLNLINQFRFISGIPLKRVQERCSAVLGSQCGLGGSPGDETLDSGAFIVSRLCRKGLNIC</sequence>